<dbReference type="GO" id="GO:0004867">
    <property type="term" value="F:serine-type endopeptidase inhibitor activity"/>
    <property type="evidence" value="ECO:0007669"/>
    <property type="project" value="UniProtKB-KW"/>
</dbReference>
<dbReference type="Proteomes" id="UP001341281">
    <property type="component" value="Chromosome 08"/>
</dbReference>
<dbReference type="GO" id="GO:0009611">
    <property type="term" value="P:response to wounding"/>
    <property type="evidence" value="ECO:0007669"/>
    <property type="project" value="InterPro"/>
</dbReference>
<dbReference type="InterPro" id="IPR036354">
    <property type="entry name" value="Prot_inh_pot1_sf"/>
</dbReference>
<sequence length="78" mass="8286">MSSSMAADSKASGGAGAPKTEWPELVGCTIKEATERIKAERPELNVVPTPVGSATDKMYDPSRVRLWVDTVAEVPRVG</sequence>
<feature type="region of interest" description="Disordered" evidence="4">
    <location>
        <begin position="1"/>
        <end position="22"/>
    </location>
</feature>
<dbReference type="Pfam" id="PF00280">
    <property type="entry name" value="potato_inhibit"/>
    <property type="match status" value="1"/>
</dbReference>
<evidence type="ECO:0000313" key="5">
    <source>
        <dbReference type="EMBL" id="WVZ88520.1"/>
    </source>
</evidence>
<dbReference type="Gene3D" id="3.30.10.10">
    <property type="entry name" value="Trypsin Inhibitor V, subunit A"/>
    <property type="match status" value="1"/>
</dbReference>
<dbReference type="EMBL" id="CP144752">
    <property type="protein sequence ID" value="WVZ88520.1"/>
    <property type="molecule type" value="Genomic_DNA"/>
</dbReference>
<evidence type="ECO:0000256" key="3">
    <source>
        <dbReference type="ARBA" id="ARBA00022900"/>
    </source>
</evidence>
<dbReference type="InterPro" id="IPR000864">
    <property type="entry name" value="Prot_inh_pot1"/>
</dbReference>
<feature type="compositionally biased region" description="Low complexity" evidence="4">
    <location>
        <begin position="1"/>
        <end position="12"/>
    </location>
</feature>
<organism evidence="5 6">
    <name type="scientific">Paspalum notatum var. saurae</name>
    <dbReference type="NCBI Taxonomy" id="547442"/>
    <lineage>
        <taxon>Eukaryota</taxon>
        <taxon>Viridiplantae</taxon>
        <taxon>Streptophyta</taxon>
        <taxon>Embryophyta</taxon>
        <taxon>Tracheophyta</taxon>
        <taxon>Spermatophyta</taxon>
        <taxon>Magnoliopsida</taxon>
        <taxon>Liliopsida</taxon>
        <taxon>Poales</taxon>
        <taxon>Poaceae</taxon>
        <taxon>PACMAD clade</taxon>
        <taxon>Panicoideae</taxon>
        <taxon>Andropogonodae</taxon>
        <taxon>Paspaleae</taxon>
        <taxon>Paspalinae</taxon>
        <taxon>Paspalum</taxon>
    </lineage>
</organism>
<evidence type="ECO:0000256" key="4">
    <source>
        <dbReference type="SAM" id="MobiDB-lite"/>
    </source>
</evidence>
<dbReference type="PANTHER" id="PTHR33091:SF108">
    <property type="entry name" value="OS01G0615050 PROTEIN"/>
    <property type="match status" value="1"/>
</dbReference>
<gene>
    <name evidence="5" type="ORF">U9M48_035037</name>
</gene>
<protein>
    <recommendedName>
        <fullName evidence="7">Subtilisin-chymotrypsin inhibitor-2A</fullName>
    </recommendedName>
</protein>
<proteinExistence type="inferred from homology"/>
<evidence type="ECO:0000256" key="1">
    <source>
        <dbReference type="ARBA" id="ARBA00008210"/>
    </source>
</evidence>
<dbReference type="PANTHER" id="PTHR33091">
    <property type="entry name" value="PROTEIN, PUTATIVE, EXPRESSED-RELATED"/>
    <property type="match status" value="1"/>
</dbReference>
<evidence type="ECO:0000256" key="2">
    <source>
        <dbReference type="ARBA" id="ARBA00022690"/>
    </source>
</evidence>
<keyword evidence="3" id="KW-0722">Serine protease inhibitor</keyword>
<evidence type="ECO:0000313" key="6">
    <source>
        <dbReference type="Proteomes" id="UP001341281"/>
    </source>
</evidence>
<accession>A0AAQ3UEF3</accession>
<dbReference type="SUPFAM" id="SSF54654">
    <property type="entry name" value="CI-2 family of serine protease inhibitors"/>
    <property type="match status" value="1"/>
</dbReference>
<reference evidence="5 6" key="1">
    <citation type="submission" date="2024-02" db="EMBL/GenBank/DDBJ databases">
        <title>High-quality chromosome-scale genome assembly of Pensacola bahiagrass (Paspalum notatum Flugge var. saurae).</title>
        <authorList>
            <person name="Vega J.M."/>
            <person name="Podio M."/>
            <person name="Orjuela J."/>
            <person name="Siena L.A."/>
            <person name="Pessino S.C."/>
            <person name="Combes M.C."/>
            <person name="Mariac C."/>
            <person name="Albertini E."/>
            <person name="Pupilli F."/>
            <person name="Ortiz J.P.A."/>
            <person name="Leblanc O."/>
        </authorList>
    </citation>
    <scope>NUCLEOTIDE SEQUENCE [LARGE SCALE GENOMIC DNA]</scope>
    <source>
        <strain evidence="5">R1</strain>
        <tissue evidence="5">Leaf</tissue>
    </source>
</reference>
<keyword evidence="6" id="KW-1185">Reference proteome</keyword>
<keyword evidence="2" id="KW-0646">Protease inhibitor</keyword>
<dbReference type="AlphaFoldDB" id="A0AAQ3UEF3"/>
<comment type="similarity">
    <text evidence="1">Belongs to the protease inhibitor I13 (potato type I serine protease inhibitor) family.</text>
</comment>
<evidence type="ECO:0008006" key="7">
    <source>
        <dbReference type="Google" id="ProtNLM"/>
    </source>
</evidence>
<name>A0AAQ3UEF3_PASNO</name>